<feature type="domain" description="Fibronectin type-III" evidence="15">
    <location>
        <begin position="482"/>
        <end position="577"/>
    </location>
</feature>
<keyword evidence="4" id="KW-0732">Signal</keyword>
<reference evidence="16" key="1">
    <citation type="submission" date="2021-02" db="EMBL/GenBank/DDBJ databases">
        <authorList>
            <person name="Nowell W R."/>
        </authorList>
    </citation>
    <scope>NUCLEOTIDE SEQUENCE</scope>
</reference>
<dbReference type="InterPro" id="IPR029021">
    <property type="entry name" value="Prot-tyrosine_phosphatase-like"/>
</dbReference>
<dbReference type="FunFam" id="3.90.190.10:FF:000001">
    <property type="entry name" value="Receptor-type tyrosine-protein phosphatase F isoform A"/>
    <property type="match status" value="1"/>
</dbReference>
<evidence type="ECO:0000256" key="10">
    <source>
        <dbReference type="ARBA" id="ARBA00051722"/>
    </source>
</evidence>
<dbReference type="SMART" id="SM00060">
    <property type="entry name" value="FN3"/>
    <property type="match status" value="6"/>
</dbReference>
<name>A0A818PXP2_9BILA</name>
<accession>A0A818PXP2</accession>
<dbReference type="CDD" id="cd00063">
    <property type="entry name" value="FN3"/>
    <property type="match status" value="5"/>
</dbReference>
<dbReference type="SMART" id="SM00404">
    <property type="entry name" value="PTPc_motif"/>
    <property type="match status" value="2"/>
</dbReference>
<evidence type="ECO:0000259" key="13">
    <source>
        <dbReference type="PROSITE" id="PS50056"/>
    </source>
</evidence>
<dbReference type="PROSITE" id="PS50835">
    <property type="entry name" value="IG_LIKE"/>
    <property type="match status" value="2"/>
</dbReference>
<evidence type="ECO:0000259" key="14">
    <source>
        <dbReference type="PROSITE" id="PS50835"/>
    </source>
</evidence>
<dbReference type="PROSITE" id="PS50853">
    <property type="entry name" value="FN3"/>
    <property type="match status" value="5"/>
</dbReference>
<dbReference type="PANTHER" id="PTHR46957:SF6">
    <property type="entry name" value="PROTEIN-TYROSINE-PHOSPHATASE"/>
    <property type="match status" value="1"/>
</dbReference>
<dbReference type="SUPFAM" id="SSF49265">
    <property type="entry name" value="Fibronectin type III"/>
    <property type="match status" value="4"/>
</dbReference>
<dbReference type="EC" id="3.1.3.48" evidence="2"/>
<feature type="domain" description="Fibronectin type-III" evidence="15">
    <location>
        <begin position="364"/>
        <end position="478"/>
    </location>
</feature>
<dbReference type="Pfam" id="PF00102">
    <property type="entry name" value="Y_phosphatase"/>
    <property type="match status" value="2"/>
</dbReference>
<dbReference type="InterPro" id="IPR050713">
    <property type="entry name" value="RTP_Phos/Ushers"/>
</dbReference>
<feature type="domain" description="Ig-like" evidence="14">
    <location>
        <begin position="278"/>
        <end position="350"/>
    </location>
</feature>
<feature type="transmembrane region" description="Helical" evidence="11">
    <location>
        <begin position="993"/>
        <end position="1011"/>
    </location>
</feature>
<comment type="catalytic activity">
    <reaction evidence="10">
        <text>O-phospho-L-tyrosyl-[protein] + H2O = L-tyrosyl-[protein] + phosphate</text>
        <dbReference type="Rhea" id="RHEA:10684"/>
        <dbReference type="Rhea" id="RHEA-COMP:10136"/>
        <dbReference type="Rhea" id="RHEA-COMP:20101"/>
        <dbReference type="ChEBI" id="CHEBI:15377"/>
        <dbReference type="ChEBI" id="CHEBI:43474"/>
        <dbReference type="ChEBI" id="CHEBI:46858"/>
        <dbReference type="ChEBI" id="CHEBI:61978"/>
        <dbReference type="EC" id="3.1.3.48"/>
    </reaction>
</comment>
<evidence type="ECO:0000259" key="12">
    <source>
        <dbReference type="PROSITE" id="PS50055"/>
    </source>
</evidence>
<dbReference type="CDD" id="cd14553">
    <property type="entry name" value="R-PTPc-LAR-1"/>
    <property type="match status" value="1"/>
</dbReference>
<evidence type="ECO:0000313" key="17">
    <source>
        <dbReference type="Proteomes" id="UP000663868"/>
    </source>
</evidence>
<keyword evidence="5" id="KW-0378">Hydrolase</keyword>
<dbReference type="InterPro" id="IPR036116">
    <property type="entry name" value="FN3_sf"/>
</dbReference>
<feature type="domain" description="Tyrosine-protein phosphatase" evidence="12">
    <location>
        <begin position="1820"/>
        <end position="2079"/>
    </location>
</feature>
<feature type="domain" description="Tyrosine specific protein phosphatases" evidence="13">
    <location>
        <begin position="1705"/>
        <end position="1779"/>
    </location>
</feature>
<evidence type="ECO:0000256" key="1">
    <source>
        <dbReference type="ARBA" id="ARBA00004479"/>
    </source>
</evidence>
<dbReference type="PROSITE" id="PS00383">
    <property type="entry name" value="TYR_PHOSPHATASE_1"/>
    <property type="match status" value="2"/>
</dbReference>
<keyword evidence="6" id="KW-0904">Protein phosphatase</keyword>
<evidence type="ECO:0000256" key="3">
    <source>
        <dbReference type="ARBA" id="ARBA00022692"/>
    </source>
</evidence>
<evidence type="ECO:0000256" key="6">
    <source>
        <dbReference type="ARBA" id="ARBA00022912"/>
    </source>
</evidence>
<dbReference type="InterPro" id="IPR036179">
    <property type="entry name" value="Ig-like_dom_sf"/>
</dbReference>
<gene>
    <name evidence="16" type="ORF">KXQ929_LOCUS6736</name>
</gene>
<dbReference type="Proteomes" id="UP000663868">
    <property type="component" value="Unassembled WGS sequence"/>
</dbReference>
<sequence length="2087" mass="241075">MKQKYTNPLIIIYFIYQFWIFTQGTSLTSSFAHNLRNLTIIYKPNAFIYHFCQTSNSINAKRIRWHYESFHDSNNESNTHCKHLFNNSDCFDFYYGPSTSVLVVKEPDMFIGQYTCHININSTYEVNSIAWIDVKLPSYDKNANDEYIEMYNESELGKLANYHNVPFILDENDLTSFGKRVQIGGIFHTKCISTETSYPISFTWIQLKSALKGIKTMRFIHNDEYKIKIINKKYSSSLYIYSVDFFDHGDYICIASNVLGRSFSSIRSLIVSERMVLPHIHGNLLNNSYFDLQHSDTKTLTCIADGYPNPDVAWIRVSDSISLARSQSYAILKFINEMHGVNKYMCEARNKHGFTVIFISVIIPDINIQPVLDYTDVQSRNVNLIWHILNENTNRYNHFIVYYRTLNYFHENINEHEEIINIENYKQILVDLYTKDLKFAFRVVNLIPFTNYEFRVKGFNGVVASNYSNPIFIKTLESLPQKIENLHGYVWNKTSVYVHWTPPNSTNGPNFYYILYYTINTSIPFDQWPKIKIYTYPFYILPISISINSQVFIRVATVNAKGLVLSDFQMINYTLSNSHLFPAINNFHCSFDNQNQLIYLEWLIYHNSYILIENHVLYYYDTTQNNDNLIRILKIPNNSLIIDRHSTYDLLKYKFNTSLFDLNSNEYYILRLHLAIIDQSQNQLPMTPSPIYCTFTKKSDKDFIRLSWTKPDRLSTVYGYTIKYRPINSNQSWIVRQTNNTQILLNELRPITKYEIILQAYTNASYTDSSGPSTRIEAITDETVPLVAPINVSAHMINQTTANISWIYPLDSNNPDDIALLGGMIKGFYVIVFAPDSIQPPIVHRNYEGTIGTQYWDIVGNLTPGATYHAQVKAFTKKGDGKPSVAYIFTVPKDDLQHPPLMNLTAYVVNVNTLSVTWDLPLNVNDINKIYITVTELGQINRTIQMQSFDNTIKKLDIQINDKDPHSIHSNTTVHFSARYSDQNGQNSSIAEYQLNINILITVVYIILLIFSTSKPIYNSIVRSSIYYVQTPGSSIYPSPRDVRVARINDTTIQVFWSPIYYPPVERYIVHYNDKAENKKENQWALYAPINPSATTAIISGLKPAAMYNVRVNAEFSNTNMNDPSYASGTSPREGDLSDIQVADVFHRTKHVIQYDNQLSRPYNMSYTDLTSNSVKLLFKFNEMNLDPRRQIQKLEVHYEGIQNYVDSLGTARSTSHHNSAGLITLPPTQGTREWLVTGLVPNTRYTLNLTGTITASDQSTSKIYSQPATINFSTDYDAPPYVDRPEQDRRNIINGNNQQVYFRLHRASTKNGPIDRYYIVINLFEQTTYQSYVPQEGRRECCYTAAVFNESQLPEMFILGDGKETRDWEPFSGRTYNNSPLISTSRIKLVSWGFNRRRENLTTSSSSISINVPIKSPQTSNEDTFHNLLWIFGIIFLLFLILIIVIIFSLKFNRTKRKSLTPPPECVPFDLTPKVLTMEMQMPILPPTISPASSGEPVEIRRIQPLTNYAPIPIEEFATHLEHLKASDNYKFSQEYESIDPGEQFSWENSKLECNKTKNRYANVVAYDHSRVILRPIDGINGSDYINANYLDGYRKQNAYIATQGPLPNTFADFWRMIWETNSDCIVMMTKLEERNRLKCDQYWPSRGMETYGSIQVTLTDFIELASYSIRTFTIAWTGHPEKREIRHCQFTAWPDHGILEHATSFLMFVRRVKTLNPPDSGPVVVHCSAGVGRTGCFIVIDALLEKLKHEKTIDIYGHVTLLRAQRNYIVQTEEQYIFIYEAINEAIQSGYTEVAARNLLTHLQRLLQPLNDSSLTEMELEFKRLANMKALPSKFISANHPSNKFKNRLVNILPYENTRVCLSPIRGIDGSDYINASYIDGYRFRNGYIATQGPLNETIDDFWRMIWEHNVTIIVMLTKLKEMGREKCSPYWPIDQSIRYGYFIIDPLGEYHMSQYLLSEFKLTDTRDGQSRTIRHFLYTEWPEQGVPKVGEGFIDFIGQVHKTKEGFGQDGPIVVHCSAGVGRTGIFLTLSIVLERIRYEGVVDVFQTVKLLRTQRPALVQTEDQYQFCYRSALEYLSSFDNLI</sequence>
<dbReference type="PRINTS" id="PR00700">
    <property type="entry name" value="PRTYPHPHTASE"/>
</dbReference>
<evidence type="ECO:0000256" key="8">
    <source>
        <dbReference type="ARBA" id="ARBA00023136"/>
    </source>
</evidence>
<keyword evidence="3 11" id="KW-0812">Transmembrane</keyword>
<dbReference type="SUPFAM" id="SSF48726">
    <property type="entry name" value="Immunoglobulin"/>
    <property type="match status" value="2"/>
</dbReference>
<feature type="domain" description="Ig-like" evidence="14">
    <location>
        <begin position="166"/>
        <end position="272"/>
    </location>
</feature>
<dbReference type="Gene3D" id="2.60.40.10">
    <property type="entry name" value="Immunoglobulins"/>
    <property type="match status" value="8"/>
</dbReference>
<evidence type="ECO:0000256" key="4">
    <source>
        <dbReference type="ARBA" id="ARBA00022729"/>
    </source>
</evidence>
<dbReference type="GO" id="GO:0004725">
    <property type="term" value="F:protein tyrosine phosphatase activity"/>
    <property type="evidence" value="ECO:0007669"/>
    <property type="project" value="UniProtKB-EC"/>
</dbReference>
<dbReference type="GO" id="GO:0016020">
    <property type="term" value="C:membrane"/>
    <property type="evidence" value="ECO:0007669"/>
    <property type="project" value="UniProtKB-SubCell"/>
</dbReference>
<organism evidence="16 17">
    <name type="scientific">Adineta steineri</name>
    <dbReference type="NCBI Taxonomy" id="433720"/>
    <lineage>
        <taxon>Eukaryota</taxon>
        <taxon>Metazoa</taxon>
        <taxon>Spiralia</taxon>
        <taxon>Gnathifera</taxon>
        <taxon>Rotifera</taxon>
        <taxon>Eurotatoria</taxon>
        <taxon>Bdelloidea</taxon>
        <taxon>Adinetida</taxon>
        <taxon>Adinetidae</taxon>
        <taxon>Adineta</taxon>
    </lineage>
</organism>
<dbReference type="InterPro" id="IPR003595">
    <property type="entry name" value="Tyr_Pase_cat"/>
</dbReference>
<dbReference type="InterPro" id="IPR000387">
    <property type="entry name" value="Tyr_Pase_dom"/>
</dbReference>
<dbReference type="EMBL" id="CAJOBB010000265">
    <property type="protein sequence ID" value="CAF3632378.1"/>
    <property type="molecule type" value="Genomic_DNA"/>
</dbReference>
<protein>
    <recommendedName>
        <fullName evidence="2">protein-tyrosine-phosphatase</fullName>
        <ecNumber evidence="2">3.1.3.48</ecNumber>
    </recommendedName>
</protein>
<evidence type="ECO:0000256" key="2">
    <source>
        <dbReference type="ARBA" id="ARBA00013064"/>
    </source>
</evidence>
<keyword evidence="8 11" id="KW-0472">Membrane</keyword>
<dbReference type="InterPro" id="IPR007110">
    <property type="entry name" value="Ig-like_dom"/>
</dbReference>
<dbReference type="InterPro" id="IPR003961">
    <property type="entry name" value="FN3_dom"/>
</dbReference>
<dbReference type="Gene3D" id="3.90.190.10">
    <property type="entry name" value="Protein tyrosine phosphatase superfamily"/>
    <property type="match status" value="2"/>
</dbReference>
<dbReference type="PANTHER" id="PTHR46957">
    <property type="entry name" value="CYTOKINE RECEPTOR"/>
    <property type="match status" value="1"/>
</dbReference>
<evidence type="ECO:0000256" key="9">
    <source>
        <dbReference type="ARBA" id="ARBA00023180"/>
    </source>
</evidence>
<dbReference type="InterPro" id="IPR000242">
    <property type="entry name" value="PTP_cat"/>
</dbReference>
<evidence type="ECO:0000256" key="7">
    <source>
        <dbReference type="ARBA" id="ARBA00022989"/>
    </source>
</evidence>
<feature type="domain" description="Fibronectin type-III" evidence="15">
    <location>
        <begin position="687"/>
        <end position="783"/>
    </location>
</feature>
<feature type="transmembrane region" description="Helical" evidence="11">
    <location>
        <begin position="1429"/>
        <end position="1451"/>
    </location>
</feature>
<dbReference type="SUPFAM" id="SSF52799">
    <property type="entry name" value="(Phosphotyrosine protein) phosphatases II"/>
    <property type="match status" value="2"/>
</dbReference>
<dbReference type="InterPro" id="IPR013783">
    <property type="entry name" value="Ig-like_fold"/>
</dbReference>
<feature type="domain" description="Fibronectin type-III" evidence="15">
    <location>
        <begin position="1039"/>
        <end position="1135"/>
    </location>
</feature>
<dbReference type="SMART" id="SM00194">
    <property type="entry name" value="PTPc"/>
    <property type="match status" value="2"/>
</dbReference>
<keyword evidence="7 11" id="KW-1133">Transmembrane helix</keyword>
<evidence type="ECO:0000259" key="15">
    <source>
        <dbReference type="PROSITE" id="PS50853"/>
    </source>
</evidence>
<dbReference type="Pfam" id="PF00041">
    <property type="entry name" value="fn3"/>
    <property type="match status" value="2"/>
</dbReference>
<feature type="domain" description="Fibronectin type-III" evidence="15">
    <location>
        <begin position="788"/>
        <end position="894"/>
    </location>
</feature>
<dbReference type="PROSITE" id="PS50055">
    <property type="entry name" value="TYR_PHOSPHATASE_PTP"/>
    <property type="match status" value="2"/>
</dbReference>
<evidence type="ECO:0000256" key="11">
    <source>
        <dbReference type="SAM" id="Phobius"/>
    </source>
</evidence>
<comment type="subcellular location">
    <subcellularLocation>
        <location evidence="1">Membrane</location>
        <topology evidence="1">Single-pass type I membrane protein</topology>
    </subcellularLocation>
</comment>
<feature type="domain" description="Tyrosine-protein phosphatase" evidence="12">
    <location>
        <begin position="1533"/>
        <end position="1788"/>
    </location>
</feature>
<evidence type="ECO:0000313" key="16">
    <source>
        <dbReference type="EMBL" id="CAF3632378.1"/>
    </source>
</evidence>
<proteinExistence type="predicted"/>
<dbReference type="PROSITE" id="PS50056">
    <property type="entry name" value="TYR_PHOSPHATASE_2"/>
    <property type="match status" value="2"/>
</dbReference>
<keyword evidence="9" id="KW-0325">Glycoprotein</keyword>
<comment type="caution">
    <text evidence="16">The sequence shown here is derived from an EMBL/GenBank/DDBJ whole genome shotgun (WGS) entry which is preliminary data.</text>
</comment>
<dbReference type="InterPro" id="IPR016130">
    <property type="entry name" value="Tyr_Pase_AS"/>
</dbReference>
<feature type="domain" description="Tyrosine specific protein phosphatases" evidence="13">
    <location>
        <begin position="1994"/>
        <end position="2070"/>
    </location>
</feature>
<evidence type="ECO:0000256" key="5">
    <source>
        <dbReference type="ARBA" id="ARBA00022801"/>
    </source>
</evidence>
<dbReference type="FunFam" id="3.90.190.10:FF:000002">
    <property type="entry name" value="receptor-type tyrosine-protein phosphatase delta isoform X2"/>
    <property type="match status" value="1"/>
</dbReference>